<feature type="domain" description="Transposase zinc-binding" evidence="2">
    <location>
        <begin position="10"/>
        <end position="99"/>
    </location>
</feature>
<dbReference type="PANTHER" id="PTHR37023:SF1">
    <property type="entry name" value="ISSOD25 TRANSPOSASE TNPA_ISSOD25"/>
    <property type="match status" value="1"/>
</dbReference>
<name>A0A4R1QRI3_HYDET</name>
<dbReference type="EMBL" id="SLUN01000089">
    <property type="protein sequence ID" value="TCL53424.1"/>
    <property type="molecule type" value="Genomic_DNA"/>
</dbReference>
<feature type="domain" description="Transposase IS801/IS1294" evidence="1">
    <location>
        <begin position="141"/>
        <end position="325"/>
    </location>
</feature>
<dbReference type="PANTHER" id="PTHR37023">
    <property type="entry name" value="TRANSPOSASE"/>
    <property type="match status" value="1"/>
</dbReference>
<proteinExistence type="predicted"/>
<evidence type="ECO:0000259" key="2">
    <source>
        <dbReference type="Pfam" id="PF14319"/>
    </source>
</evidence>
<dbReference type="InterPro" id="IPR026889">
    <property type="entry name" value="Zn_Tnp"/>
</dbReference>
<evidence type="ECO:0000313" key="4">
    <source>
        <dbReference type="Proteomes" id="UP000295008"/>
    </source>
</evidence>
<dbReference type="GO" id="GO:0003677">
    <property type="term" value="F:DNA binding"/>
    <property type="evidence" value="ECO:0007669"/>
    <property type="project" value="InterPro"/>
</dbReference>
<evidence type="ECO:0000259" key="1">
    <source>
        <dbReference type="Pfam" id="PF04986"/>
    </source>
</evidence>
<dbReference type="Proteomes" id="UP000295008">
    <property type="component" value="Unassembled WGS sequence"/>
</dbReference>
<sequence>MTKMSEIQAVFQTYGPAYRTEHALPPHHQKTMNDIKNCRTATLGGHIDQCDHCGHMDISYNSCRNRHCPKCQNLKREEWLLNRERDLLDVGYFHVVFTIPSALNPLVRLNQKTLYDILFQAASETLLELAAASKYLGAQIGFISLLHTWGQNLMEHPHIHCILPGGGLSFDGLKWVSSRKKFFIPVKVLARKFRGKFLAFLKAAFDHLFFGDAIGSLRREANFRALLNELYRTNWVVYCKPPFKSPAFVLRYLGRYTHRVAIANSRIVSLENDRVTFKWRDYRDNNREKLMTVSAFEFIRRFLLHVLPPRFVKIRYFGILSNRTRKVKIRLCQRLLGMAFIPLKPKSRIELLSDMLGFDPSVCRCCGKGKMVRRLLGFSDLAPPA</sequence>
<protein>
    <submittedName>
        <fullName evidence="3">Transposase-like zinc-binding protein</fullName>
    </submittedName>
</protein>
<dbReference type="Pfam" id="PF14319">
    <property type="entry name" value="Zn_Tnp_IS91"/>
    <property type="match status" value="1"/>
</dbReference>
<dbReference type="GO" id="GO:0004803">
    <property type="term" value="F:transposase activity"/>
    <property type="evidence" value="ECO:0007669"/>
    <property type="project" value="InterPro"/>
</dbReference>
<gene>
    <name evidence="3" type="ORF">EDC14_10891</name>
</gene>
<comment type="caution">
    <text evidence="3">The sequence shown here is derived from an EMBL/GenBank/DDBJ whole genome shotgun (WGS) entry which is preliminary data.</text>
</comment>
<dbReference type="GO" id="GO:0006313">
    <property type="term" value="P:DNA transposition"/>
    <property type="evidence" value="ECO:0007669"/>
    <property type="project" value="InterPro"/>
</dbReference>
<dbReference type="AlphaFoldDB" id="A0A4R1QRI3"/>
<dbReference type="InterPro" id="IPR054832">
    <property type="entry name" value="transpos_IS91"/>
</dbReference>
<reference evidence="3 4" key="1">
    <citation type="submission" date="2019-03" db="EMBL/GenBank/DDBJ databases">
        <title>Genomic Encyclopedia of Type Strains, Phase IV (KMG-IV): sequencing the most valuable type-strain genomes for metagenomic binning, comparative biology and taxonomic classification.</title>
        <authorList>
            <person name="Goeker M."/>
        </authorList>
    </citation>
    <scope>NUCLEOTIDE SEQUENCE [LARGE SCALE GENOMIC DNA]</scope>
    <source>
        <strain evidence="3 4">LX-B</strain>
    </source>
</reference>
<keyword evidence="4" id="KW-1185">Reference proteome</keyword>
<dbReference type="NCBIfam" id="NF033538">
    <property type="entry name" value="transpos_IS91"/>
    <property type="match status" value="1"/>
</dbReference>
<dbReference type="InterPro" id="IPR007069">
    <property type="entry name" value="Transposase_32"/>
</dbReference>
<dbReference type="Pfam" id="PF04986">
    <property type="entry name" value="Y2_Tnp"/>
    <property type="match status" value="1"/>
</dbReference>
<accession>A0A4R1QRI3</accession>
<evidence type="ECO:0000313" key="3">
    <source>
        <dbReference type="EMBL" id="TCL53424.1"/>
    </source>
</evidence>
<organism evidence="3 4">
    <name type="scientific">Hydrogenispora ethanolica</name>
    <dbReference type="NCBI Taxonomy" id="1082276"/>
    <lineage>
        <taxon>Bacteria</taxon>
        <taxon>Bacillati</taxon>
        <taxon>Bacillota</taxon>
        <taxon>Hydrogenispora</taxon>
    </lineage>
</organism>